<gene>
    <name evidence="1" type="ORF">HMPREF1052_2216</name>
</gene>
<evidence type="ECO:0000313" key="2">
    <source>
        <dbReference type="Proteomes" id="UP000006457"/>
    </source>
</evidence>
<proteinExistence type="predicted"/>
<dbReference type="RefSeq" id="WP_005761625.1">
    <property type="nucleotide sequence ID" value="NZ_AJSX01000042.1"/>
</dbReference>
<reference evidence="1 2" key="1">
    <citation type="submission" date="2012-03" db="EMBL/GenBank/DDBJ databases">
        <authorList>
            <person name="Harkins D.M."/>
            <person name="Madupu R."/>
            <person name="Durkin A.S."/>
            <person name="Torralba M."/>
            <person name="Methe B."/>
            <person name="Sutton G.G."/>
            <person name="Nelson K.E."/>
        </authorList>
    </citation>
    <scope>NUCLEOTIDE SEQUENCE [LARGE SCALE GENOMIC DNA]</scope>
    <source>
        <strain evidence="1 2">CCUG 2042</strain>
    </source>
</reference>
<accession>I3D744</accession>
<sequence>MSKNKLKDKEIFGKLFGAIDSLQATESEIFGIKYKLGTFLDKLTEIYAGQHDLVGGQLFFYDDQGNGNRNLTERQSFWLDRASEAAVLGVTPTTVPHDLPLEIRFILFGVR</sequence>
<comment type="caution">
    <text evidence="1">The sequence shown here is derived from an EMBL/GenBank/DDBJ whole genome shotgun (WGS) entry which is preliminary data.</text>
</comment>
<organism evidence="1 2">
    <name type="scientific">Pasteurella bettyae CCUG 2042</name>
    <dbReference type="NCBI Taxonomy" id="1095749"/>
    <lineage>
        <taxon>Bacteria</taxon>
        <taxon>Pseudomonadati</taxon>
        <taxon>Pseudomonadota</taxon>
        <taxon>Gammaproteobacteria</taxon>
        <taxon>Pasteurellales</taxon>
        <taxon>Pasteurellaceae</taxon>
        <taxon>Pasteurella</taxon>
    </lineage>
</organism>
<dbReference type="Proteomes" id="UP000006457">
    <property type="component" value="Unassembled WGS sequence"/>
</dbReference>
<dbReference type="AlphaFoldDB" id="I3D744"/>
<dbReference type="eggNOG" id="COG3210">
    <property type="taxonomic scope" value="Bacteria"/>
</dbReference>
<name>I3D744_9PAST</name>
<keyword evidence="2" id="KW-1185">Reference proteome</keyword>
<dbReference type="PATRIC" id="fig|1095749.3.peg.1948"/>
<evidence type="ECO:0000313" key="1">
    <source>
        <dbReference type="EMBL" id="EIJ67537.1"/>
    </source>
</evidence>
<dbReference type="OrthoDB" id="5666689at2"/>
<protein>
    <submittedName>
        <fullName evidence="1">Uncharacterized protein</fullName>
    </submittedName>
</protein>
<dbReference type="EMBL" id="AJSX01000042">
    <property type="protein sequence ID" value="EIJ67537.1"/>
    <property type="molecule type" value="Genomic_DNA"/>
</dbReference>